<comment type="caution">
    <text evidence="2">The sequence shown here is derived from an EMBL/GenBank/DDBJ whole genome shotgun (WGS) entry which is preliminary data.</text>
</comment>
<feature type="transmembrane region" description="Helical" evidence="1">
    <location>
        <begin position="151"/>
        <end position="169"/>
    </location>
</feature>
<organism evidence="2 3">
    <name type="scientific">Streptomyces hoynatensis</name>
    <dbReference type="NCBI Taxonomy" id="1141874"/>
    <lineage>
        <taxon>Bacteria</taxon>
        <taxon>Bacillati</taxon>
        <taxon>Actinomycetota</taxon>
        <taxon>Actinomycetes</taxon>
        <taxon>Kitasatosporales</taxon>
        <taxon>Streptomycetaceae</taxon>
        <taxon>Streptomyces</taxon>
    </lineage>
</organism>
<protein>
    <recommendedName>
        <fullName evidence="4">Integral membrane protein</fullName>
    </recommendedName>
</protein>
<accession>A0A3A9YPT1</accession>
<keyword evidence="1" id="KW-0472">Membrane</keyword>
<proteinExistence type="predicted"/>
<feature type="transmembrane region" description="Helical" evidence="1">
    <location>
        <begin position="12"/>
        <end position="29"/>
    </location>
</feature>
<sequence>MRAGADLRVLRAAVFAAACAALAAGGHLLAGGPGIAPWALATGWAAAFAVAAPLAGRERRSALALAAALAAGQLALHSLYTLGQRGHAMADAEAGVLGQARALLCGEHGRTLSVDQATQLVTDAGLTPHDPAGAAAAQAPALAAAHALPSSGAMILGHLLAALAAGWLLRRGEAALWRLIRLSSRWSARGAASLAPLRSALRLLRLLGAGATPSGAPTVRPPRTGHLPRRALRAAALAHAVIRRGPPVSARPGVLLAA</sequence>
<dbReference type="EMBL" id="RBAL01000020">
    <property type="protein sequence ID" value="RKN38013.1"/>
    <property type="molecule type" value="Genomic_DNA"/>
</dbReference>
<keyword evidence="1" id="KW-1133">Transmembrane helix</keyword>
<evidence type="ECO:0000313" key="3">
    <source>
        <dbReference type="Proteomes" id="UP000272474"/>
    </source>
</evidence>
<evidence type="ECO:0000313" key="2">
    <source>
        <dbReference type="EMBL" id="RKN38013.1"/>
    </source>
</evidence>
<name>A0A3A9YPT1_9ACTN</name>
<reference evidence="2 3" key="1">
    <citation type="journal article" date="2014" name="Int. J. Syst. Evol. Microbiol.">
        <title>Streptomyces hoynatensis sp. nov., isolated from deep marine sediment.</title>
        <authorList>
            <person name="Veyisoglu A."/>
            <person name="Sahin N."/>
        </authorList>
    </citation>
    <scope>NUCLEOTIDE SEQUENCE [LARGE SCALE GENOMIC DNA]</scope>
    <source>
        <strain evidence="2 3">KCTC 29097</strain>
    </source>
</reference>
<dbReference type="RefSeq" id="WP_120683896.1">
    <property type="nucleotide sequence ID" value="NZ_RBAL01000020.1"/>
</dbReference>
<feature type="transmembrane region" description="Helical" evidence="1">
    <location>
        <begin position="35"/>
        <end position="55"/>
    </location>
</feature>
<keyword evidence="1" id="KW-0812">Transmembrane</keyword>
<keyword evidence="3" id="KW-1185">Reference proteome</keyword>
<gene>
    <name evidence="2" type="ORF">D7294_25840</name>
</gene>
<dbReference type="AlphaFoldDB" id="A0A3A9YPT1"/>
<feature type="transmembrane region" description="Helical" evidence="1">
    <location>
        <begin position="62"/>
        <end position="80"/>
    </location>
</feature>
<evidence type="ECO:0008006" key="4">
    <source>
        <dbReference type="Google" id="ProtNLM"/>
    </source>
</evidence>
<evidence type="ECO:0000256" key="1">
    <source>
        <dbReference type="SAM" id="Phobius"/>
    </source>
</evidence>
<dbReference type="Proteomes" id="UP000272474">
    <property type="component" value="Unassembled WGS sequence"/>
</dbReference>